<organism evidence="1 2">
    <name type="scientific">Fundicoccus ignavus</name>
    <dbReference type="NCBI Taxonomy" id="2664442"/>
    <lineage>
        <taxon>Bacteria</taxon>
        <taxon>Bacillati</taxon>
        <taxon>Bacillota</taxon>
        <taxon>Bacilli</taxon>
        <taxon>Lactobacillales</taxon>
        <taxon>Aerococcaceae</taxon>
        <taxon>Fundicoccus</taxon>
    </lineage>
</organism>
<dbReference type="InterPro" id="IPR023214">
    <property type="entry name" value="HAD_sf"/>
</dbReference>
<dbReference type="NCBIfam" id="TIGR00099">
    <property type="entry name" value="Cof-subfamily"/>
    <property type="match status" value="1"/>
</dbReference>
<keyword evidence="2" id="KW-1185">Reference proteome</keyword>
<dbReference type="EMBL" id="WJQS01000007">
    <property type="protein sequence ID" value="MRI85941.1"/>
    <property type="molecule type" value="Genomic_DNA"/>
</dbReference>
<dbReference type="InterPro" id="IPR000150">
    <property type="entry name" value="Cof"/>
</dbReference>
<reference evidence="1 2" key="1">
    <citation type="submission" date="2019-11" db="EMBL/GenBank/DDBJ databases">
        <title>Characterisation of Fundicoccus ignavus gen. nov. sp. nov., a novel genus of the family Aerococcaceae isolated from bulk tank milk.</title>
        <authorList>
            <person name="Siebert A."/>
            <person name="Huptas C."/>
            <person name="Wenning M."/>
            <person name="Scherer S."/>
            <person name="Doll E.V."/>
        </authorList>
    </citation>
    <scope>NUCLEOTIDE SEQUENCE [LARGE SCALE GENOMIC DNA]</scope>
    <source>
        <strain evidence="1 2">WS4759</strain>
    </source>
</reference>
<evidence type="ECO:0000313" key="1">
    <source>
        <dbReference type="EMBL" id="MRI85941.1"/>
    </source>
</evidence>
<dbReference type="PANTHER" id="PTHR10000">
    <property type="entry name" value="PHOSPHOSERINE PHOSPHATASE"/>
    <property type="match status" value="1"/>
</dbReference>
<dbReference type="GO" id="GO:0005829">
    <property type="term" value="C:cytosol"/>
    <property type="evidence" value="ECO:0007669"/>
    <property type="project" value="TreeGrafter"/>
</dbReference>
<dbReference type="NCBIfam" id="TIGR01484">
    <property type="entry name" value="HAD-SF-IIB"/>
    <property type="match status" value="1"/>
</dbReference>
<dbReference type="Gene3D" id="3.40.50.1000">
    <property type="entry name" value="HAD superfamily/HAD-like"/>
    <property type="match status" value="1"/>
</dbReference>
<evidence type="ECO:0000313" key="2">
    <source>
        <dbReference type="Proteomes" id="UP000430975"/>
    </source>
</evidence>
<dbReference type="SFLD" id="SFLDG01140">
    <property type="entry name" value="C2.B:_Phosphomannomutase_and_P"/>
    <property type="match status" value="1"/>
</dbReference>
<comment type="caution">
    <text evidence="1">The sequence shown here is derived from an EMBL/GenBank/DDBJ whole genome shotgun (WGS) entry which is preliminary data.</text>
</comment>
<dbReference type="GO" id="GO:0016791">
    <property type="term" value="F:phosphatase activity"/>
    <property type="evidence" value="ECO:0007669"/>
    <property type="project" value="TreeGrafter"/>
</dbReference>
<keyword evidence="1" id="KW-0378">Hydrolase</keyword>
<name>A0A6I2GK92_9LACT</name>
<dbReference type="InterPro" id="IPR006379">
    <property type="entry name" value="HAD-SF_hydro_IIB"/>
</dbReference>
<dbReference type="RefSeq" id="WP_153863772.1">
    <property type="nucleotide sequence ID" value="NZ_WJQS01000007.1"/>
</dbReference>
<protein>
    <submittedName>
        <fullName evidence="1">Cof-type HAD-IIB family hydrolase</fullName>
    </submittedName>
</protein>
<dbReference type="AlphaFoldDB" id="A0A6I2GK92"/>
<dbReference type="SFLD" id="SFLDS00003">
    <property type="entry name" value="Haloacid_Dehalogenase"/>
    <property type="match status" value="1"/>
</dbReference>
<dbReference type="Pfam" id="PF08282">
    <property type="entry name" value="Hydrolase_3"/>
    <property type="match status" value="1"/>
</dbReference>
<dbReference type="Gene3D" id="3.30.1240.10">
    <property type="match status" value="1"/>
</dbReference>
<sequence length="281" mass="31995">MQRQLIAIDLDGTTLNEESKLSSLTIRTLRELNKRGHVVTIATGRPYRSSAAIYEELGIRRPMINYNGALCHFPGRTWSEGYHESLRRDIALELLDQQDKLAIDLMLIEGEDQLYSRRLSFGDEDAKREGSATIGIYDWMRLEERGILSRETIFRDPTALLLLSQREHQPTIEQNINQIYGDYIDVKTWGGEAPVLEVIRQGVHKAIGVDTVARYYQIDAKNVIAFGDEQNDLEMLDYAGTGVMMANGNTTLQSVANEVTEYTNNEDGLARFLIDRFKLDF</sequence>
<dbReference type="InterPro" id="IPR036412">
    <property type="entry name" value="HAD-like_sf"/>
</dbReference>
<dbReference type="SUPFAM" id="SSF56784">
    <property type="entry name" value="HAD-like"/>
    <property type="match status" value="1"/>
</dbReference>
<proteinExistence type="predicted"/>
<dbReference type="PANTHER" id="PTHR10000:SF23">
    <property type="entry name" value="5-AMINO-6-(5-PHOSPHO-D-RIBITYLAMINO)URACIL PHOSPHATASE YITU"/>
    <property type="match status" value="1"/>
</dbReference>
<dbReference type="Proteomes" id="UP000430975">
    <property type="component" value="Unassembled WGS sequence"/>
</dbReference>
<gene>
    <name evidence="1" type="ORF">GIY09_08685</name>
</gene>
<dbReference type="CDD" id="cd07516">
    <property type="entry name" value="HAD_Pase"/>
    <property type="match status" value="1"/>
</dbReference>
<accession>A0A6I2GK92</accession>
<dbReference type="GO" id="GO:0000287">
    <property type="term" value="F:magnesium ion binding"/>
    <property type="evidence" value="ECO:0007669"/>
    <property type="project" value="TreeGrafter"/>
</dbReference>